<dbReference type="PANTHER" id="PTHR16092">
    <property type="entry name" value="SEC3/SYNTAXIN-RELATED"/>
    <property type="match status" value="1"/>
</dbReference>
<dbReference type="Proteomes" id="UP000183567">
    <property type="component" value="Unassembled WGS sequence"/>
</dbReference>
<dbReference type="STRING" id="180088.A0A1J8Q3Q0"/>
<dbReference type="GO" id="GO:0006893">
    <property type="term" value="P:Golgi to plasma membrane transport"/>
    <property type="evidence" value="ECO:0007669"/>
    <property type="project" value="TreeGrafter"/>
</dbReference>
<keyword evidence="8" id="KW-1185">Reference proteome</keyword>
<accession>A0A1J8Q3Q0</accession>
<dbReference type="Gene3D" id="2.30.29.90">
    <property type="match status" value="1"/>
</dbReference>
<dbReference type="GO" id="GO:0000145">
    <property type="term" value="C:exocyst"/>
    <property type="evidence" value="ECO:0007669"/>
    <property type="project" value="InterPro"/>
</dbReference>
<dbReference type="EMBL" id="LVVM01002679">
    <property type="protein sequence ID" value="OJA16238.1"/>
    <property type="molecule type" value="Genomic_DNA"/>
</dbReference>
<protein>
    <recommendedName>
        <fullName evidence="6">Exocyst complex component Sec3 PIP2-binding N-terminal domain-containing protein</fullName>
    </recommendedName>
</protein>
<keyword evidence="3" id="KW-0268">Exocytosis</keyword>
<dbReference type="InterPro" id="IPR028258">
    <property type="entry name" value="Sec3-PIP2_bind"/>
</dbReference>
<dbReference type="AlphaFoldDB" id="A0A1J8Q3Q0"/>
<dbReference type="CDD" id="cd13315">
    <property type="entry name" value="PH_Sec3"/>
    <property type="match status" value="1"/>
</dbReference>
<reference evidence="7 8" key="1">
    <citation type="submission" date="2016-03" db="EMBL/GenBank/DDBJ databases">
        <title>Comparative genomics of the ectomycorrhizal sister species Rhizopogon vinicolor and Rhizopogon vesiculosus (Basidiomycota: Boletales) reveals a divergence of the mating type B locus.</title>
        <authorList>
            <person name="Mujic A.B."/>
            <person name="Kuo A."/>
            <person name="Tritt A."/>
            <person name="Lipzen A."/>
            <person name="Chen C."/>
            <person name="Johnson J."/>
            <person name="Sharma A."/>
            <person name="Barry K."/>
            <person name="Grigoriev I.V."/>
            <person name="Spatafora J.W."/>
        </authorList>
    </citation>
    <scope>NUCLEOTIDE SEQUENCE [LARGE SCALE GENOMIC DNA]</scope>
    <source>
        <strain evidence="7 8">AM-OR11-056</strain>
    </source>
</reference>
<dbReference type="OrthoDB" id="27109at2759"/>
<feature type="region of interest" description="Disordered" evidence="5">
    <location>
        <begin position="338"/>
        <end position="373"/>
    </location>
</feature>
<keyword evidence="2" id="KW-0813">Transport</keyword>
<dbReference type="GO" id="GO:0005886">
    <property type="term" value="C:plasma membrane"/>
    <property type="evidence" value="ECO:0007669"/>
    <property type="project" value="TreeGrafter"/>
</dbReference>
<gene>
    <name evidence="7" type="ORF">AZE42_00053</name>
</gene>
<dbReference type="GO" id="GO:0005546">
    <property type="term" value="F:phosphatidylinositol-4,5-bisphosphate binding"/>
    <property type="evidence" value="ECO:0007669"/>
    <property type="project" value="TreeGrafter"/>
</dbReference>
<feature type="compositionally biased region" description="Low complexity" evidence="5">
    <location>
        <begin position="264"/>
        <end position="273"/>
    </location>
</feature>
<dbReference type="SMART" id="SM01313">
    <property type="entry name" value="Sec3-PIP2_bind"/>
    <property type="match status" value="1"/>
</dbReference>
<dbReference type="InterPro" id="IPR019160">
    <property type="entry name" value="Sec3_CC"/>
</dbReference>
<comment type="similarity">
    <text evidence="1">Belongs to the SEC3 family.</text>
</comment>
<evidence type="ECO:0000256" key="5">
    <source>
        <dbReference type="SAM" id="MobiDB-lite"/>
    </source>
</evidence>
<feature type="compositionally biased region" description="Polar residues" evidence="5">
    <location>
        <begin position="235"/>
        <end position="246"/>
    </location>
</feature>
<organism evidence="7 8">
    <name type="scientific">Rhizopogon vesiculosus</name>
    <dbReference type="NCBI Taxonomy" id="180088"/>
    <lineage>
        <taxon>Eukaryota</taxon>
        <taxon>Fungi</taxon>
        <taxon>Dikarya</taxon>
        <taxon>Basidiomycota</taxon>
        <taxon>Agaricomycotina</taxon>
        <taxon>Agaricomycetes</taxon>
        <taxon>Agaricomycetidae</taxon>
        <taxon>Boletales</taxon>
        <taxon>Suillineae</taxon>
        <taxon>Rhizopogonaceae</taxon>
        <taxon>Rhizopogon</taxon>
    </lineage>
</organism>
<evidence type="ECO:0000256" key="4">
    <source>
        <dbReference type="ARBA" id="ARBA00023054"/>
    </source>
</evidence>
<dbReference type="PANTHER" id="PTHR16092:SF14">
    <property type="entry name" value="EXOCYST COMPLEX COMPONENT 1 ISOFORM X1"/>
    <property type="match status" value="1"/>
</dbReference>
<feature type="region of interest" description="Disordered" evidence="5">
    <location>
        <begin position="164"/>
        <end position="322"/>
    </location>
</feature>
<dbReference type="Pfam" id="PF09763">
    <property type="entry name" value="Sec3_CC"/>
    <property type="match status" value="1"/>
</dbReference>
<feature type="domain" description="Exocyst complex component Sec3 PIP2-binding N-terminal" evidence="6">
    <location>
        <begin position="43"/>
        <end position="143"/>
    </location>
</feature>
<name>A0A1J8Q3Q0_9AGAM</name>
<evidence type="ECO:0000256" key="2">
    <source>
        <dbReference type="ARBA" id="ARBA00022448"/>
    </source>
</evidence>
<evidence type="ECO:0000256" key="3">
    <source>
        <dbReference type="ARBA" id="ARBA00022483"/>
    </source>
</evidence>
<feature type="compositionally biased region" description="Polar residues" evidence="5">
    <location>
        <begin position="204"/>
        <end position="216"/>
    </location>
</feature>
<feature type="compositionally biased region" description="Low complexity" evidence="5">
    <location>
        <begin position="218"/>
        <end position="234"/>
    </location>
</feature>
<dbReference type="InterPro" id="IPR048628">
    <property type="entry name" value="Sec3_C"/>
</dbReference>
<proteinExistence type="inferred from homology"/>
<comment type="caution">
    <text evidence="7">The sequence shown here is derived from an EMBL/GenBank/DDBJ whole genome shotgun (WGS) entry which is preliminary data.</text>
</comment>
<feature type="compositionally biased region" description="Pro residues" evidence="5">
    <location>
        <begin position="248"/>
        <end position="263"/>
    </location>
</feature>
<evidence type="ECO:0000313" key="7">
    <source>
        <dbReference type="EMBL" id="OJA16238.1"/>
    </source>
</evidence>
<keyword evidence="4" id="KW-0175">Coiled coil</keyword>
<dbReference type="GO" id="GO:0006887">
    <property type="term" value="P:exocytosis"/>
    <property type="evidence" value="ECO:0007669"/>
    <property type="project" value="UniProtKB-KW"/>
</dbReference>
<dbReference type="Pfam" id="PF15277">
    <property type="entry name" value="Sec3-PIP2_bind"/>
    <property type="match status" value="1"/>
</dbReference>
<dbReference type="Pfam" id="PF20654">
    <property type="entry name" value="Sec3_C-term"/>
    <property type="match status" value="1"/>
</dbReference>
<evidence type="ECO:0000313" key="8">
    <source>
        <dbReference type="Proteomes" id="UP000183567"/>
    </source>
</evidence>
<feature type="compositionally biased region" description="Polar residues" evidence="5">
    <location>
        <begin position="338"/>
        <end position="362"/>
    </location>
</feature>
<sequence length="1143" mass="126982">MSDNDHTRQRIIASVFDKRNAGAAFQETYVAHIKIWEDAAEDSGRKPRYILLSMTSDGSGFIHKSKLNTNGSFSVGKTWKLSELRGIEVVNVCIAISSMLAQLTITQPLSFNITLARTYKWQTENHLDQASFISAALKLFYVVTNGTATLHLVGVREDELASVKGSSMSERSDTPVPQALQNDSNVTTRPARREAATSRAETPQTGLYTEPPTRTQVARPPSRTSSPANSTSSSLPQNNSGSGSIRPSSPPTTPQPQVQPPTTPSALPSSLRPRVNRRLSNATQPQIPPSNGLPTSLMPARTPLATPPLRVPKEISSSTVSRPSADLVHVSSPLTATAATQLPRSESPVSFRSHKLPSSNLIPTPVAPPPRREHNNRVSFFDPVNQAALDRLVSGDYAEDGSAGDEETSQATMASVEEMLEGFEWASEDYFGKKNSKGAADLVGARLLDELVALEKANIHSFLESDDRVALVMNFLDEAITEVDAMDSLISSYRIHLNAVGDDISFIQSQRRGLQVQTQNQRALLSELENLLQTVQVDREALVTLTQESLEKASGIQKLEKAATELYKALQAGQDTDMAATMERLDEYKTHNAQFCKRVFDYLSIMCVAQAKIVLDTTNGIVKPSRGRPVIKSHKDMEAYLGRYAGLLLYLKEMDESIYSKSCAAYFSAASDLHRKQMSSLLSIYSGLLKKTSDEDADQNFGSTIMTGQKGAIRRAGTIVRSPIEGRKDRDKDKDRQNDEEYRASEALALILEQIAPQIYHEGDFIADFLQINDAGLTFADYAGLDNYFRRQAARSAGLSQATVKLVRGAMDLIFGFLPADLKQWIDSAIAKDTLQVVGVLVCLERFLADADERDNAFFLHMLEKHHARLKGSFDRHVNQQIKMVEETKLTSKKRKGVAHFVKHFPNYVSRIEQQLVGADDLGIRANIDLAYEKIVHSMFECLKHMGTLDGEDEDKGQLNYHVLLVENMHYFIAEMSQLELSSVSGFLKEAEANYNENLHAYVKIVLRRPFAKITDYFDGVERLLTTTAPTEVSKNSSYNRSQLKKVIKEFDGKDIRKHIDALFKRVEKHFTEAEENATKEESSGIAPGTVMVGVWKTCEEELQRLTENFNKRISQCYADSGVSLEYTSVDVETSFRRHRLGS</sequence>
<evidence type="ECO:0000259" key="6">
    <source>
        <dbReference type="SMART" id="SM01313"/>
    </source>
</evidence>
<evidence type="ECO:0000256" key="1">
    <source>
        <dbReference type="ARBA" id="ARBA00006518"/>
    </source>
</evidence>